<reference evidence="2" key="1">
    <citation type="submission" date="2021-06" db="EMBL/GenBank/DDBJ databases">
        <authorList>
            <person name="Kallberg Y."/>
            <person name="Tangrot J."/>
            <person name="Rosling A."/>
        </authorList>
    </citation>
    <scope>NUCLEOTIDE SEQUENCE</scope>
    <source>
        <strain evidence="2">87-6 pot B 2015</strain>
    </source>
</reference>
<evidence type="ECO:0000313" key="2">
    <source>
        <dbReference type="EMBL" id="CAG8520630.1"/>
    </source>
</evidence>
<sequence length="170" mass="19197">MPKSPQTKNILGRGEIPQEKDDPHQSETTVHNREIKTSATPMTTGEIGISRDFMDISDSITTTNAIHDVHDIQQPATSGFTSSTQRMEVDPSETDKEKWDKERKEQDEEGDDHESRTKEILDKAFSGVQLDKDFHRELHGSRVEDHQKPSGQVVGATRSQEGDQNLPYIE</sequence>
<feature type="compositionally biased region" description="Basic and acidic residues" evidence="1">
    <location>
        <begin position="87"/>
        <end position="106"/>
    </location>
</feature>
<feature type="compositionally biased region" description="Polar residues" evidence="1">
    <location>
        <begin position="74"/>
        <end position="86"/>
    </location>
</feature>
<keyword evidence="3" id="KW-1185">Reference proteome</keyword>
<feature type="compositionally biased region" description="Basic and acidic residues" evidence="1">
    <location>
        <begin position="130"/>
        <end position="148"/>
    </location>
</feature>
<gene>
    <name evidence="2" type="ORF">FMOSSE_LOCUS5013</name>
</gene>
<organism evidence="2 3">
    <name type="scientific">Funneliformis mosseae</name>
    <name type="common">Endomycorrhizal fungus</name>
    <name type="synonym">Glomus mosseae</name>
    <dbReference type="NCBI Taxonomy" id="27381"/>
    <lineage>
        <taxon>Eukaryota</taxon>
        <taxon>Fungi</taxon>
        <taxon>Fungi incertae sedis</taxon>
        <taxon>Mucoromycota</taxon>
        <taxon>Glomeromycotina</taxon>
        <taxon>Glomeromycetes</taxon>
        <taxon>Glomerales</taxon>
        <taxon>Glomeraceae</taxon>
        <taxon>Funneliformis</taxon>
    </lineage>
</organism>
<feature type="compositionally biased region" description="Basic and acidic residues" evidence="1">
    <location>
        <begin position="113"/>
        <end position="122"/>
    </location>
</feature>
<dbReference type="EMBL" id="CAJVPP010000901">
    <property type="protein sequence ID" value="CAG8520630.1"/>
    <property type="molecule type" value="Genomic_DNA"/>
</dbReference>
<accession>A0A9N9FAI3</accession>
<comment type="caution">
    <text evidence="2">The sequence shown here is derived from an EMBL/GenBank/DDBJ whole genome shotgun (WGS) entry which is preliminary data.</text>
</comment>
<evidence type="ECO:0000256" key="1">
    <source>
        <dbReference type="SAM" id="MobiDB-lite"/>
    </source>
</evidence>
<feature type="compositionally biased region" description="Basic and acidic residues" evidence="1">
    <location>
        <begin position="16"/>
        <end position="36"/>
    </location>
</feature>
<dbReference type="Proteomes" id="UP000789375">
    <property type="component" value="Unassembled WGS sequence"/>
</dbReference>
<evidence type="ECO:0000313" key="3">
    <source>
        <dbReference type="Proteomes" id="UP000789375"/>
    </source>
</evidence>
<proteinExistence type="predicted"/>
<dbReference type="AlphaFoldDB" id="A0A9N9FAI3"/>
<protein>
    <submittedName>
        <fullName evidence="2">16079_t:CDS:1</fullName>
    </submittedName>
</protein>
<feature type="region of interest" description="Disordered" evidence="1">
    <location>
        <begin position="1"/>
        <end position="49"/>
    </location>
</feature>
<name>A0A9N9FAI3_FUNMO</name>
<feature type="region of interest" description="Disordered" evidence="1">
    <location>
        <begin position="66"/>
        <end position="170"/>
    </location>
</feature>